<feature type="region of interest" description="Disordered" evidence="1">
    <location>
        <begin position="119"/>
        <end position="138"/>
    </location>
</feature>
<dbReference type="GO" id="GO:0010789">
    <property type="term" value="P:meiotic sister chromatid cohesion involved in meiosis I"/>
    <property type="evidence" value="ECO:0007669"/>
    <property type="project" value="TreeGrafter"/>
</dbReference>
<dbReference type="GO" id="GO:0051754">
    <property type="term" value="P:meiotic sister chromatid cohesion, centromeric"/>
    <property type="evidence" value="ECO:0007669"/>
    <property type="project" value="InterPro"/>
</dbReference>
<reference evidence="2" key="2">
    <citation type="submission" date="2025-08" db="UniProtKB">
        <authorList>
            <consortium name="Ensembl"/>
        </authorList>
    </citation>
    <scope>IDENTIFICATION</scope>
</reference>
<feature type="region of interest" description="Disordered" evidence="1">
    <location>
        <begin position="552"/>
        <end position="586"/>
    </location>
</feature>
<dbReference type="GO" id="GO:0045143">
    <property type="term" value="P:homologous chromosome segregation"/>
    <property type="evidence" value="ECO:0007669"/>
    <property type="project" value="TreeGrafter"/>
</dbReference>
<feature type="compositionally biased region" description="Basic residues" evidence="1">
    <location>
        <begin position="81"/>
        <end position="91"/>
    </location>
</feature>
<evidence type="ECO:0000256" key="1">
    <source>
        <dbReference type="SAM" id="MobiDB-lite"/>
    </source>
</evidence>
<feature type="region of interest" description="Disordered" evidence="1">
    <location>
        <begin position="412"/>
        <end position="471"/>
    </location>
</feature>
<dbReference type="GeneTree" id="ENSGT00390000016270"/>
<feature type="compositionally biased region" description="Gly residues" evidence="1">
    <location>
        <begin position="124"/>
        <end position="133"/>
    </location>
</feature>
<accession>H0YSV2</accession>
<feature type="compositionally biased region" description="Basic and acidic residues" evidence="1">
    <location>
        <begin position="456"/>
        <end position="471"/>
    </location>
</feature>
<dbReference type="GO" id="GO:0007060">
    <property type="term" value="P:male meiosis chromosome segregation"/>
    <property type="evidence" value="ECO:0007669"/>
    <property type="project" value="TreeGrafter"/>
</dbReference>
<feature type="compositionally biased region" description="Basic and acidic residues" evidence="1">
    <location>
        <begin position="426"/>
        <end position="436"/>
    </location>
</feature>
<evidence type="ECO:0008006" key="4">
    <source>
        <dbReference type="Google" id="ProtNLM"/>
    </source>
</evidence>
<dbReference type="GO" id="GO:0000776">
    <property type="term" value="C:kinetochore"/>
    <property type="evidence" value="ECO:0007669"/>
    <property type="project" value="InterPro"/>
</dbReference>
<dbReference type="PANTHER" id="PTHR38006:SF1">
    <property type="entry name" value="MEIOSIS-SPECIFIC KINETOCHORE PROTEIN"/>
    <property type="match status" value="1"/>
</dbReference>
<gene>
    <name evidence="2" type="primary">MEIKIN</name>
</gene>
<dbReference type="InterPro" id="IPR034545">
    <property type="entry name" value="Meikin"/>
</dbReference>
<feature type="compositionally biased region" description="Polar residues" evidence="1">
    <location>
        <begin position="445"/>
        <end position="455"/>
    </location>
</feature>
<organism evidence="2 3">
    <name type="scientific">Taeniopygia guttata</name>
    <name type="common">Zebra finch</name>
    <name type="synonym">Poephila guttata</name>
    <dbReference type="NCBI Taxonomy" id="59729"/>
    <lineage>
        <taxon>Eukaryota</taxon>
        <taxon>Metazoa</taxon>
        <taxon>Chordata</taxon>
        <taxon>Craniata</taxon>
        <taxon>Vertebrata</taxon>
        <taxon>Euteleostomi</taxon>
        <taxon>Archelosauria</taxon>
        <taxon>Archosauria</taxon>
        <taxon>Dinosauria</taxon>
        <taxon>Saurischia</taxon>
        <taxon>Theropoda</taxon>
        <taxon>Coelurosauria</taxon>
        <taxon>Aves</taxon>
        <taxon>Neognathae</taxon>
        <taxon>Neoaves</taxon>
        <taxon>Telluraves</taxon>
        <taxon>Australaves</taxon>
        <taxon>Passeriformes</taxon>
        <taxon>Passeroidea</taxon>
        <taxon>Estrildidae</taxon>
        <taxon>Estrildinae</taxon>
        <taxon>Taeniopygia</taxon>
    </lineage>
</organism>
<feature type="compositionally biased region" description="Low complexity" evidence="1">
    <location>
        <begin position="103"/>
        <end position="112"/>
    </location>
</feature>
<feature type="compositionally biased region" description="Basic residues" evidence="1">
    <location>
        <begin position="199"/>
        <end position="209"/>
    </location>
</feature>
<evidence type="ECO:0000313" key="2">
    <source>
        <dbReference type="Ensembl" id="ENSTGUP00000001363.2"/>
    </source>
</evidence>
<dbReference type="PANTHER" id="PTHR38006">
    <property type="entry name" value="MEIOSIS-SPECIFIC KINETOCHORE PROTEIN"/>
    <property type="match status" value="1"/>
</dbReference>
<dbReference type="Proteomes" id="UP000007754">
    <property type="component" value="Chromosome 13"/>
</dbReference>
<feature type="region of interest" description="Disordered" evidence="1">
    <location>
        <begin position="144"/>
        <end position="210"/>
    </location>
</feature>
<feature type="region of interest" description="Disordered" evidence="1">
    <location>
        <begin position="81"/>
        <end position="112"/>
    </location>
</feature>
<name>H0YSV2_TAEGU</name>
<protein>
    <recommendedName>
        <fullName evidence="4">Meiosis-specific kinetochore protein</fullName>
    </recommendedName>
</protein>
<dbReference type="STRING" id="59729.ENSTGUP00000001363"/>
<keyword evidence="3" id="KW-1185">Reference proteome</keyword>
<reference evidence="2" key="3">
    <citation type="submission" date="2025-09" db="UniProtKB">
        <authorList>
            <consortium name="Ensembl"/>
        </authorList>
    </citation>
    <scope>IDENTIFICATION</scope>
</reference>
<proteinExistence type="predicted"/>
<dbReference type="Ensembl" id="ENSTGUT00000001376.2">
    <property type="protein sequence ID" value="ENSTGUP00000001363.2"/>
    <property type="gene ID" value="ENSTGUG00000001321.2"/>
</dbReference>
<dbReference type="InParanoid" id="H0YSV2"/>
<dbReference type="OMA" id="WICCKHR"/>
<dbReference type="HOGENOM" id="CLU_1059816_0_0_1"/>
<dbReference type="GO" id="GO:0016321">
    <property type="term" value="P:female meiosis chromosome segregation"/>
    <property type="evidence" value="ECO:0007669"/>
    <property type="project" value="TreeGrafter"/>
</dbReference>
<sequence length="586" mass="64629">MRTIFIQEFCLCEGSKALAQDRARVGRVQGLSHIGFICFVFIREFYPSEGGKALAQGQTSTGFITHTIYLLCFHTGVFSPHRRTRRRRRRPQPPLVRAGPSHGARAAAPRMRAGLRGQCRLRGRGGGSGGPGCPGAAMERDRAFRAPRAAKPPRKKRRSSPLPGAAALQGSRAGGSQMCRRRLFGSAGPRGPEPEPACLKKKPSRKNLPKIKENVEYTEESSSCNQSNQVTVRETTDFKIKDEEPEKNSVPLKDYKIVNFESKGSLKNAEVTSSTEITLPTGVSTFLIECLDEDSAADYSTASDSLKTYSSPETFRDDDSGPERCSFYSVDLGKYKNSTLLDSSKAVTIDKIPQISNLSAILEPVPEDFPERCTRRKRPSSYYNSSSALNISATLAGKKLCKITAARERTPDLKSGMRCSSPLGPESKHDNRTTKDKRLKKKESSFNLFEGSSSFRHPDASEDTSDSSKELTVEVLPTKRRDAVVLSLSPVCKASPGEDLFLNTKGPFVNSEEIVPASLSSENEIIPQSPEEKNILKPQCDRREICSIVRLSPDPRPSRLQQVPVRSKKFRRPKGVPNDTITSTKN</sequence>
<evidence type="ECO:0000313" key="3">
    <source>
        <dbReference type="Proteomes" id="UP000007754"/>
    </source>
</evidence>
<dbReference type="AlphaFoldDB" id="H0YSV2"/>
<reference evidence="2 3" key="1">
    <citation type="journal article" date="2010" name="Nature">
        <title>The genome of a songbird.</title>
        <authorList>
            <person name="Warren W.C."/>
            <person name="Clayton D.F."/>
            <person name="Ellegren H."/>
            <person name="Arnold A.P."/>
            <person name="Hillier L.W."/>
            <person name="Kunstner A."/>
            <person name="Searle S."/>
            <person name="White S."/>
            <person name="Vilella A.J."/>
            <person name="Fairley S."/>
            <person name="Heger A."/>
            <person name="Kong L."/>
            <person name="Ponting C.P."/>
            <person name="Jarvis E.D."/>
            <person name="Mello C.V."/>
            <person name="Minx P."/>
            <person name="Lovell P."/>
            <person name="Velho T.A."/>
            <person name="Ferris M."/>
            <person name="Balakrishnan C.N."/>
            <person name="Sinha S."/>
            <person name="Blatti C."/>
            <person name="London S.E."/>
            <person name="Li Y."/>
            <person name="Lin Y.C."/>
            <person name="George J."/>
            <person name="Sweedler J."/>
            <person name="Southey B."/>
            <person name="Gunaratne P."/>
            <person name="Watson M."/>
            <person name="Nam K."/>
            <person name="Backstrom N."/>
            <person name="Smeds L."/>
            <person name="Nabholz B."/>
            <person name="Itoh Y."/>
            <person name="Whitney O."/>
            <person name="Pfenning A.R."/>
            <person name="Howard J."/>
            <person name="Volker M."/>
            <person name="Skinner B.M."/>
            <person name="Griffin D.K."/>
            <person name="Ye L."/>
            <person name="McLaren W.M."/>
            <person name="Flicek P."/>
            <person name="Quesada V."/>
            <person name="Velasco G."/>
            <person name="Lopez-Otin C."/>
            <person name="Puente X.S."/>
            <person name="Olender T."/>
            <person name="Lancet D."/>
            <person name="Smit A.F."/>
            <person name="Hubley R."/>
            <person name="Konkel M.K."/>
            <person name="Walker J.A."/>
            <person name="Batzer M.A."/>
            <person name="Gu W."/>
            <person name="Pollock D.D."/>
            <person name="Chen L."/>
            <person name="Cheng Z."/>
            <person name="Eichler E.E."/>
            <person name="Stapley J."/>
            <person name="Slate J."/>
            <person name="Ekblom R."/>
            <person name="Birkhead T."/>
            <person name="Burke T."/>
            <person name="Burt D."/>
            <person name="Scharff C."/>
            <person name="Adam I."/>
            <person name="Richard H."/>
            <person name="Sultan M."/>
            <person name="Soldatov A."/>
            <person name="Lehrach H."/>
            <person name="Edwards S.V."/>
            <person name="Yang S.P."/>
            <person name="Li X."/>
            <person name="Graves T."/>
            <person name="Fulton L."/>
            <person name="Nelson J."/>
            <person name="Chinwalla A."/>
            <person name="Hou S."/>
            <person name="Mardis E.R."/>
            <person name="Wilson R.K."/>
        </authorList>
    </citation>
    <scope>NUCLEOTIDE SEQUENCE [LARGE SCALE GENOMIC DNA]</scope>
</reference>